<keyword evidence="4 6" id="KW-0963">Cytoplasm</keyword>
<dbReference type="GO" id="GO:0000018">
    <property type="term" value="P:regulation of DNA recombination"/>
    <property type="evidence" value="ECO:0007669"/>
    <property type="project" value="TreeGrafter"/>
</dbReference>
<dbReference type="OrthoDB" id="5290530at2"/>
<comment type="similarity">
    <text evidence="2 6">Belongs to the RdgC family.</text>
</comment>
<dbReference type="GO" id="GO:0003690">
    <property type="term" value="F:double-stranded DNA binding"/>
    <property type="evidence" value="ECO:0007669"/>
    <property type="project" value="TreeGrafter"/>
</dbReference>
<keyword evidence="8" id="KW-1185">Reference proteome</keyword>
<sequence length="306" mass="34050">MWFRNLLVYRLTQDVPFDTETLEAALAAKPARPCASQELATYGFIAPFGKGADAPLVHESQGFLLLAARKEERILPGSVVKDAVKEKVDEIENEQMRKVYKKERDQIKDEIVQAFLPRAFIRKSATFAAIAPAQGLILVDASSPKRAEDLLSTLREAIGSLPVRPLTVKIAPSATMTDWVKTQKSAEGFYVLDECELRDTHEDGGVVRCKRQDLTGDEIQLHMTSGKQVVQLSLAWQDKLSFVLDDKLVVKRLRFEDLLQEQAEQDGGDDNLGQLDASFTLMMLTLVEFLPSLFEALGGEDTPQGI</sequence>
<evidence type="ECO:0000256" key="5">
    <source>
        <dbReference type="ARBA" id="ARBA00023172"/>
    </source>
</evidence>
<dbReference type="Proteomes" id="UP000292302">
    <property type="component" value="Unassembled WGS sequence"/>
</dbReference>
<evidence type="ECO:0000256" key="3">
    <source>
        <dbReference type="ARBA" id="ARBA00022296"/>
    </source>
</evidence>
<evidence type="ECO:0000256" key="6">
    <source>
        <dbReference type="HAMAP-Rule" id="MF_00194"/>
    </source>
</evidence>
<dbReference type="NCBIfam" id="NF001462">
    <property type="entry name" value="PRK00321.1-3"/>
    <property type="match status" value="1"/>
</dbReference>
<reference evidence="7 8" key="1">
    <citation type="submission" date="2018-06" db="EMBL/GenBank/DDBJ databases">
        <title>Three novel Pseudomonas species isolated from symptomatic oak.</title>
        <authorList>
            <person name="Bueno-Gonzalez V."/>
            <person name="Brady C."/>
        </authorList>
    </citation>
    <scope>NUCLEOTIDE SEQUENCE [LARGE SCALE GENOMIC DNA]</scope>
    <source>
        <strain evidence="7 8">P9A</strain>
    </source>
</reference>
<comment type="subcellular location">
    <subcellularLocation>
        <location evidence="1 6">Cytoplasm</location>
        <location evidence="1 6">Nucleoid</location>
    </subcellularLocation>
</comment>
<evidence type="ECO:0000313" key="8">
    <source>
        <dbReference type="Proteomes" id="UP000292302"/>
    </source>
</evidence>
<dbReference type="PANTHER" id="PTHR38103:SF1">
    <property type="entry name" value="RECOMBINATION-ASSOCIATED PROTEIN RDGC"/>
    <property type="match status" value="1"/>
</dbReference>
<dbReference type="HAMAP" id="MF_00194">
    <property type="entry name" value="RdgC"/>
    <property type="match status" value="1"/>
</dbReference>
<dbReference type="GO" id="GO:0005737">
    <property type="term" value="C:cytoplasm"/>
    <property type="evidence" value="ECO:0007669"/>
    <property type="project" value="UniProtKB-UniRule"/>
</dbReference>
<gene>
    <name evidence="6" type="primary">rdgC</name>
    <name evidence="7" type="ORF">DNK06_03135</name>
</gene>
<dbReference type="Pfam" id="PF04381">
    <property type="entry name" value="RdgC"/>
    <property type="match status" value="1"/>
</dbReference>
<protein>
    <recommendedName>
        <fullName evidence="3 6">Recombination-associated protein RdgC</fullName>
    </recommendedName>
</protein>
<comment type="function">
    <text evidence="6">May be involved in recombination.</text>
</comment>
<dbReference type="RefSeq" id="WP_131178578.1">
    <property type="nucleotide sequence ID" value="NZ_QJUI01000002.1"/>
</dbReference>
<dbReference type="GO" id="GO:0043590">
    <property type="term" value="C:bacterial nucleoid"/>
    <property type="evidence" value="ECO:0007669"/>
    <property type="project" value="TreeGrafter"/>
</dbReference>
<dbReference type="AlphaFoldDB" id="A0A4Q9QTL8"/>
<dbReference type="GO" id="GO:0006310">
    <property type="term" value="P:DNA recombination"/>
    <property type="evidence" value="ECO:0007669"/>
    <property type="project" value="UniProtKB-UniRule"/>
</dbReference>
<evidence type="ECO:0000256" key="4">
    <source>
        <dbReference type="ARBA" id="ARBA00022490"/>
    </source>
</evidence>
<comment type="caution">
    <text evidence="7">The sequence shown here is derived from an EMBL/GenBank/DDBJ whole genome shotgun (WGS) entry which is preliminary data.</text>
</comment>
<dbReference type="PANTHER" id="PTHR38103">
    <property type="entry name" value="RECOMBINATION-ASSOCIATED PROTEIN RDGC"/>
    <property type="match status" value="1"/>
</dbReference>
<keyword evidence="5 6" id="KW-0233">DNA recombination</keyword>
<evidence type="ECO:0000256" key="1">
    <source>
        <dbReference type="ARBA" id="ARBA00004453"/>
    </source>
</evidence>
<evidence type="ECO:0000313" key="7">
    <source>
        <dbReference type="EMBL" id="TBU83434.1"/>
    </source>
</evidence>
<dbReference type="EMBL" id="QJUI01000002">
    <property type="protein sequence ID" value="TBU83434.1"/>
    <property type="molecule type" value="Genomic_DNA"/>
</dbReference>
<proteinExistence type="inferred from homology"/>
<dbReference type="InterPro" id="IPR007476">
    <property type="entry name" value="RdgC"/>
</dbReference>
<organism evidence="7 8">
    <name type="scientific">Phytopseudomonas daroniae</name>
    <dbReference type="NCBI Taxonomy" id="2487519"/>
    <lineage>
        <taxon>Bacteria</taxon>
        <taxon>Pseudomonadati</taxon>
        <taxon>Pseudomonadota</taxon>
        <taxon>Gammaproteobacteria</taxon>
        <taxon>Pseudomonadales</taxon>
        <taxon>Pseudomonadaceae</taxon>
        <taxon>Phytopseudomonas</taxon>
    </lineage>
</organism>
<name>A0A4Q9QTL8_9GAMM</name>
<evidence type="ECO:0000256" key="2">
    <source>
        <dbReference type="ARBA" id="ARBA00008657"/>
    </source>
</evidence>
<dbReference type="NCBIfam" id="NF001464">
    <property type="entry name" value="PRK00321.1-5"/>
    <property type="match status" value="1"/>
</dbReference>
<accession>A0A4Q9QTL8</accession>
<dbReference type="NCBIfam" id="NF001461">
    <property type="entry name" value="PRK00321.1-2"/>
    <property type="match status" value="1"/>
</dbReference>